<name>A0A917MX02_9BACT</name>
<protein>
    <recommendedName>
        <fullName evidence="1">Glycosyltransferase 2-like domain-containing protein</fullName>
    </recommendedName>
</protein>
<dbReference type="Pfam" id="PF00535">
    <property type="entry name" value="Glycos_transf_2"/>
    <property type="match status" value="1"/>
</dbReference>
<accession>A0A917MX02</accession>
<comment type="caution">
    <text evidence="2">The sequence shown here is derived from an EMBL/GenBank/DDBJ whole genome shotgun (WGS) entry which is preliminary data.</text>
</comment>
<proteinExistence type="predicted"/>
<sequence>MKVSIITPSYNQGQFIERTIQSVLQQSYANIEYIIMDGGSTDNTMEIVNRYKDRIHIVFHGKDKGQSDAINRGFRLATGSLVGWINSDDILYPDCVEKIVSLVNSHPDGSIYYPAMIDLIDSRDEKTGEIKKVIKDKDTLVQHDYCVVQQGSFYRSELVNKVNFLDENKHYCMDLDLWLKLLDEGKIYYYDERALAAFRLWENSKTTTGGLRFFRDIRKTLQLHQMRAFSPNNLRLQWYMCKAAIKKMIRS</sequence>
<organism evidence="2 3">
    <name type="scientific">Filimonas zeae</name>
    <dbReference type="NCBI Taxonomy" id="1737353"/>
    <lineage>
        <taxon>Bacteria</taxon>
        <taxon>Pseudomonadati</taxon>
        <taxon>Bacteroidota</taxon>
        <taxon>Chitinophagia</taxon>
        <taxon>Chitinophagales</taxon>
        <taxon>Chitinophagaceae</taxon>
        <taxon>Filimonas</taxon>
    </lineage>
</organism>
<evidence type="ECO:0000259" key="1">
    <source>
        <dbReference type="Pfam" id="PF00535"/>
    </source>
</evidence>
<dbReference type="EMBL" id="BMIB01000003">
    <property type="protein sequence ID" value="GGH72968.1"/>
    <property type="molecule type" value="Genomic_DNA"/>
</dbReference>
<dbReference type="PANTHER" id="PTHR22916:SF65">
    <property type="entry name" value="SLR1065 PROTEIN"/>
    <property type="match status" value="1"/>
</dbReference>
<dbReference type="RefSeq" id="WP_188954392.1">
    <property type="nucleotide sequence ID" value="NZ_BMIB01000003.1"/>
</dbReference>
<dbReference type="CDD" id="cd06433">
    <property type="entry name" value="GT_2_WfgS_like"/>
    <property type="match status" value="1"/>
</dbReference>
<dbReference type="AlphaFoldDB" id="A0A917MX02"/>
<dbReference type="Gene3D" id="3.90.550.10">
    <property type="entry name" value="Spore Coat Polysaccharide Biosynthesis Protein SpsA, Chain A"/>
    <property type="match status" value="1"/>
</dbReference>
<reference evidence="2" key="1">
    <citation type="journal article" date="2014" name="Int. J. Syst. Evol. Microbiol.">
        <title>Complete genome sequence of Corynebacterium casei LMG S-19264T (=DSM 44701T), isolated from a smear-ripened cheese.</title>
        <authorList>
            <consortium name="US DOE Joint Genome Institute (JGI-PGF)"/>
            <person name="Walter F."/>
            <person name="Albersmeier A."/>
            <person name="Kalinowski J."/>
            <person name="Ruckert C."/>
        </authorList>
    </citation>
    <scope>NUCLEOTIDE SEQUENCE</scope>
    <source>
        <strain evidence="2">CGMCC 1.15290</strain>
    </source>
</reference>
<dbReference type="Proteomes" id="UP000627292">
    <property type="component" value="Unassembled WGS sequence"/>
</dbReference>
<dbReference type="GO" id="GO:0016758">
    <property type="term" value="F:hexosyltransferase activity"/>
    <property type="evidence" value="ECO:0007669"/>
    <property type="project" value="UniProtKB-ARBA"/>
</dbReference>
<evidence type="ECO:0000313" key="2">
    <source>
        <dbReference type="EMBL" id="GGH72968.1"/>
    </source>
</evidence>
<dbReference type="InterPro" id="IPR001173">
    <property type="entry name" value="Glyco_trans_2-like"/>
</dbReference>
<reference evidence="2" key="2">
    <citation type="submission" date="2020-09" db="EMBL/GenBank/DDBJ databases">
        <authorList>
            <person name="Sun Q."/>
            <person name="Zhou Y."/>
        </authorList>
    </citation>
    <scope>NUCLEOTIDE SEQUENCE</scope>
    <source>
        <strain evidence="2">CGMCC 1.15290</strain>
    </source>
</reference>
<dbReference type="PANTHER" id="PTHR22916">
    <property type="entry name" value="GLYCOSYLTRANSFERASE"/>
    <property type="match status" value="1"/>
</dbReference>
<feature type="domain" description="Glycosyltransferase 2-like" evidence="1">
    <location>
        <begin position="4"/>
        <end position="155"/>
    </location>
</feature>
<dbReference type="SUPFAM" id="SSF53448">
    <property type="entry name" value="Nucleotide-diphospho-sugar transferases"/>
    <property type="match status" value="1"/>
</dbReference>
<evidence type="ECO:0000313" key="3">
    <source>
        <dbReference type="Proteomes" id="UP000627292"/>
    </source>
</evidence>
<dbReference type="InterPro" id="IPR029044">
    <property type="entry name" value="Nucleotide-diphossugar_trans"/>
</dbReference>
<keyword evidence="3" id="KW-1185">Reference proteome</keyword>
<gene>
    <name evidence="2" type="ORF">GCM10011379_33970</name>
</gene>